<evidence type="ECO:0000259" key="4">
    <source>
        <dbReference type="Pfam" id="PF01464"/>
    </source>
</evidence>
<comment type="similarity">
    <text evidence="1">Belongs to the transglycosylase Slt family.</text>
</comment>
<dbReference type="CDD" id="cd00254">
    <property type="entry name" value="LT-like"/>
    <property type="match status" value="1"/>
</dbReference>
<dbReference type="InterPro" id="IPR023346">
    <property type="entry name" value="Lysozyme-like_dom_sf"/>
</dbReference>
<evidence type="ECO:0000256" key="1">
    <source>
        <dbReference type="ARBA" id="ARBA00007734"/>
    </source>
</evidence>
<sequence length="179" mass="19299">MEVESAGRVTAVSTAGAMGLMQIMPGTWTELRLRHRLGNDPFEPRDNILGGTAYLREMYDLFGAPGFLAAYNAGPNRYAEHLATGRPLPRETRAYVAMLAPMIGSECPPGSRHTTVRPADWRDAALFVAPVDGAPTTAQPQIYRQSDADPRALGPHALAPSADRPDGIFVTPSRSDPSQ</sequence>
<accession>A0ABZ2BT22</accession>
<evidence type="ECO:0000256" key="2">
    <source>
        <dbReference type="ARBA" id="ARBA00009387"/>
    </source>
</evidence>
<evidence type="ECO:0000256" key="3">
    <source>
        <dbReference type="SAM" id="MobiDB-lite"/>
    </source>
</evidence>
<dbReference type="Proteomes" id="UP001318682">
    <property type="component" value="Chromosome"/>
</dbReference>
<proteinExistence type="inferred from homology"/>
<feature type="domain" description="Transglycosylase SLT" evidence="4">
    <location>
        <begin position="1"/>
        <end position="82"/>
    </location>
</feature>
<gene>
    <name evidence="5" type="ORF">ROLI_014200</name>
</gene>
<evidence type="ECO:0000313" key="5">
    <source>
        <dbReference type="EMBL" id="WVX48340.1"/>
    </source>
</evidence>
<name>A0ABZ2BT22_9RHOB</name>
<organism evidence="5 6">
    <name type="scientific">Roseobacter fucihabitans</name>
    <dbReference type="NCBI Taxonomy" id="1537242"/>
    <lineage>
        <taxon>Bacteria</taxon>
        <taxon>Pseudomonadati</taxon>
        <taxon>Pseudomonadota</taxon>
        <taxon>Alphaproteobacteria</taxon>
        <taxon>Rhodobacterales</taxon>
        <taxon>Roseobacteraceae</taxon>
        <taxon>Roseobacter</taxon>
    </lineage>
</organism>
<comment type="similarity">
    <text evidence="2">Belongs to the virb1 family.</text>
</comment>
<dbReference type="EMBL" id="CP143423">
    <property type="protein sequence ID" value="WVX48340.1"/>
    <property type="molecule type" value="Genomic_DNA"/>
</dbReference>
<dbReference type="PANTHER" id="PTHR37423:SF2">
    <property type="entry name" value="MEMBRANE-BOUND LYTIC MUREIN TRANSGLYCOSYLASE C"/>
    <property type="match status" value="1"/>
</dbReference>
<dbReference type="SUPFAM" id="SSF53955">
    <property type="entry name" value="Lysozyme-like"/>
    <property type="match status" value="1"/>
</dbReference>
<reference evidence="6" key="2">
    <citation type="submission" date="2024-01" db="EMBL/GenBank/DDBJ databases">
        <title>Roseobacter fucihabitans sp. nov., isolated from the brown alga Fucus spiralis.</title>
        <authorList>
            <person name="Hahnke S."/>
            <person name="Berger M."/>
            <person name="Schlingloff A."/>
            <person name="Athale I."/>
            <person name="Neumann-Schaal M."/>
            <person name="Adenaya A."/>
            <person name="Poehlein A."/>
            <person name="Daniel R."/>
            <person name="Pertersen J."/>
            <person name="Brinkhoff T."/>
        </authorList>
    </citation>
    <scope>NUCLEOTIDE SEQUENCE [LARGE SCALE GENOMIC DNA]</scope>
    <source>
        <strain evidence="6">B14</strain>
    </source>
</reference>
<evidence type="ECO:0000313" key="6">
    <source>
        <dbReference type="Proteomes" id="UP001318682"/>
    </source>
</evidence>
<reference evidence="5 6" key="1">
    <citation type="submission" date="2015-07" db="EMBL/GenBank/DDBJ databases">
        <authorList>
            <person name="Voget S."/>
            <person name="Dogs M."/>
            <person name="Brinkhoff T.H."/>
            <person name="Daniel R."/>
        </authorList>
    </citation>
    <scope>NUCLEOTIDE SEQUENCE [LARGE SCALE GENOMIC DNA]</scope>
    <source>
        <strain evidence="5 6">B14</strain>
    </source>
</reference>
<dbReference type="PANTHER" id="PTHR37423">
    <property type="entry name" value="SOLUBLE LYTIC MUREIN TRANSGLYCOSYLASE-RELATED"/>
    <property type="match status" value="1"/>
</dbReference>
<feature type="region of interest" description="Disordered" evidence="3">
    <location>
        <begin position="145"/>
        <end position="179"/>
    </location>
</feature>
<dbReference type="Pfam" id="PF01464">
    <property type="entry name" value="SLT"/>
    <property type="match status" value="1"/>
</dbReference>
<dbReference type="InterPro" id="IPR008258">
    <property type="entry name" value="Transglycosylase_SLT_dom_1"/>
</dbReference>
<protein>
    <recommendedName>
        <fullName evidence="4">Transglycosylase SLT domain-containing protein</fullName>
    </recommendedName>
</protein>
<keyword evidence="6" id="KW-1185">Reference proteome</keyword>
<dbReference type="Gene3D" id="1.10.530.10">
    <property type="match status" value="1"/>
</dbReference>